<dbReference type="PANTHER" id="PTHR21240">
    <property type="entry name" value="2-AMINO-3-CARBOXYLMUCONATE-6-SEMIALDEHYDE DECARBOXYLASE"/>
    <property type="match status" value="1"/>
</dbReference>
<sequence length="357" mass="39319">MSIQQGRLDVHHHIIPPAFVAAMDKMGLTKVAGAPLPRWTPQKSIEVMDVNGIQTAITSLSAPGVHFGGGVEQARELARQCNDFAAQMREDFPGRFGNFAVLPTPFTDAACREAVRALDELQADGVVLLGSTDGVFLGDPRFEELMAELDRRQAVVFVHPNMHATSERIGLQTPGFLLEFLCDTTRAAVNLILTGTLERFPKIRWILAHSGGFLPYAAWRISLANALPEFKDQAPQGVMTYVKRFYFDTALSPSRYSMVALKELVDPSHILFGSDFPFAPAPITTLQCQTLDDNGLWSESVQYGIARGHALSLFPQYRLAGEQVTPAPIYAAETFPARIRRGMAKPLGALAERIRNR</sequence>
<dbReference type="Pfam" id="PF04909">
    <property type="entry name" value="Amidohydro_2"/>
    <property type="match status" value="1"/>
</dbReference>
<feature type="domain" description="Amidohydrolase-related" evidence="2">
    <location>
        <begin position="9"/>
        <end position="313"/>
    </location>
</feature>
<reference evidence="4 5" key="2">
    <citation type="submission" date="2017-06" db="EMBL/GenBank/DDBJ databases">
        <authorList>
            <person name="Varghese N."/>
            <person name="Submissions S."/>
        </authorList>
    </citation>
    <scope>NUCLEOTIDE SEQUENCE [LARGE SCALE GENOMIC DNA]</scope>
    <source>
        <strain evidence="4 5">RLD-1</strain>
    </source>
</reference>
<dbReference type="InterPro" id="IPR032466">
    <property type="entry name" value="Metal_Hydrolase"/>
</dbReference>
<evidence type="ECO:0000256" key="1">
    <source>
        <dbReference type="ARBA" id="ARBA00023239"/>
    </source>
</evidence>
<evidence type="ECO:0000313" key="5">
    <source>
        <dbReference type="Proteomes" id="UP000198309"/>
    </source>
</evidence>
<keyword evidence="3" id="KW-0378">Hydrolase</keyword>
<organism evidence="3 6">
    <name type="scientific">Pseudomonas delhiensis</name>
    <dbReference type="NCBI Taxonomy" id="366289"/>
    <lineage>
        <taxon>Bacteria</taxon>
        <taxon>Pseudomonadati</taxon>
        <taxon>Pseudomonadota</taxon>
        <taxon>Gammaproteobacteria</taxon>
        <taxon>Pseudomonadales</taxon>
        <taxon>Pseudomonadaceae</taxon>
        <taxon>Pseudomonas</taxon>
    </lineage>
</organism>
<dbReference type="Proteomes" id="UP000198309">
    <property type="component" value="Unassembled WGS sequence"/>
</dbReference>
<dbReference type="SUPFAM" id="SSF51556">
    <property type="entry name" value="Metallo-dependent hydrolases"/>
    <property type="match status" value="1"/>
</dbReference>
<evidence type="ECO:0000259" key="2">
    <source>
        <dbReference type="Pfam" id="PF04909"/>
    </source>
</evidence>
<reference evidence="3 6" key="1">
    <citation type="submission" date="2016-10" db="EMBL/GenBank/DDBJ databases">
        <authorList>
            <person name="de Groot N.N."/>
        </authorList>
    </citation>
    <scope>NUCLEOTIDE SEQUENCE [LARGE SCALE GENOMIC DNA]</scope>
    <source>
        <strain evidence="3 6">CCM 7361</strain>
    </source>
</reference>
<accession>A0A239NBD5</accession>
<gene>
    <name evidence="3" type="ORF">SAMN05216189_103132</name>
    <name evidence="4" type="ORF">SAMN06295949_14035</name>
</gene>
<dbReference type="GO" id="GO:0005737">
    <property type="term" value="C:cytoplasm"/>
    <property type="evidence" value="ECO:0007669"/>
    <property type="project" value="TreeGrafter"/>
</dbReference>
<dbReference type="InterPro" id="IPR006680">
    <property type="entry name" value="Amidohydro-rel"/>
</dbReference>
<dbReference type="GO" id="GO:0016831">
    <property type="term" value="F:carboxy-lyase activity"/>
    <property type="evidence" value="ECO:0007669"/>
    <property type="project" value="InterPro"/>
</dbReference>
<dbReference type="PANTHER" id="PTHR21240:SF28">
    <property type="entry name" value="ISO-OROTATE DECARBOXYLASE (EUROFUNG)"/>
    <property type="match status" value="1"/>
</dbReference>
<dbReference type="RefSeq" id="WP_089394451.1">
    <property type="nucleotide sequence ID" value="NZ_FNEC01000031.1"/>
</dbReference>
<proteinExistence type="predicted"/>
<name>A0A239NBD5_9PSED</name>
<dbReference type="InterPro" id="IPR032465">
    <property type="entry name" value="ACMSD"/>
</dbReference>
<evidence type="ECO:0000313" key="6">
    <source>
        <dbReference type="Proteomes" id="UP000199693"/>
    </source>
</evidence>
<dbReference type="Proteomes" id="UP000199693">
    <property type="component" value="Unassembled WGS sequence"/>
</dbReference>
<dbReference type="EMBL" id="FZPC01000040">
    <property type="protein sequence ID" value="SNT51812.1"/>
    <property type="molecule type" value="Genomic_DNA"/>
</dbReference>
<evidence type="ECO:0000313" key="3">
    <source>
        <dbReference type="EMBL" id="SDK19239.1"/>
    </source>
</evidence>
<dbReference type="GO" id="GO:0016787">
    <property type="term" value="F:hydrolase activity"/>
    <property type="evidence" value="ECO:0007669"/>
    <property type="project" value="UniProtKB-KW"/>
</dbReference>
<keyword evidence="1" id="KW-0456">Lyase</keyword>
<evidence type="ECO:0000313" key="4">
    <source>
        <dbReference type="EMBL" id="SNT51812.1"/>
    </source>
</evidence>
<dbReference type="GO" id="GO:0019748">
    <property type="term" value="P:secondary metabolic process"/>
    <property type="evidence" value="ECO:0007669"/>
    <property type="project" value="TreeGrafter"/>
</dbReference>
<keyword evidence="5" id="KW-1185">Reference proteome</keyword>
<dbReference type="AlphaFoldDB" id="A0A239NBD5"/>
<dbReference type="CDD" id="cd01292">
    <property type="entry name" value="metallo-dependent_hydrolases"/>
    <property type="match status" value="1"/>
</dbReference>
<dbReference type="EMBL" id="FNEC01000031">
    <property type="protein sequence ID" value="SDK19239.1"/>
    <property type="molecule type" value="Genomic_DNA"/>
</dbReference>
<protein>
    <submittedName>
        <fullName evidence="3">Predicted metal-dependent hydrolase, TIM-barrel fold</fullName>
    </submittedName>
</protein>
<dbReference type="Gene3D" id="3.20.20.140">
    <property type="entry name" value="Metal-dependent hydrolases"/>
    <property type="match status" value="1"/>
</dbReference>